<evidence type="ECO:0000313" key="4">
    <source>
        <dbReference type="Proteomes" id="UP000424527"/>
    </source>
</evidence>
<dbReference type="EMBL" id="REGW02000017">
    <property type="protein sequence ID" value="KAE8284597.1"/>
    <property type="molecule type" value="Genomic_DNA"/>
</dbReference>
<evidence type="ECO:0008006" key="5">
    <source>
        <dbReference type="Google" id="ProtNLM"/>
    </source>
</evidence>
<evidence type="ECO:0000256" key="1">
    <source>
        <dbReference type="SAM" id="Coils"/>
    </source>
</evidence>
<proteinExistence type="predicted"/>
<feature type="coiled-coil region" evidence="1">
    <location>
        <begin position="41"/>
        <end position="75"/>
    </location>
</feature>
<reference evidence="3 4" key="1">
    <citation type="submission" date="2019-07" db="EMBL/GenBank/DDBJ databases">
        <title>Chromosome genome assembly for large yellow croaker.</title>
        <authorList>
            <person name="Xiao S."/>
        </authorList>
    </citation>
    <scope>NUCLEOTIDE SEQUENCE [LARGE SCALE GENOMIC DNA]</scope>
    <source>
        <strain evidence="3">JMULYC20181020</strain>
        <tissue evidence="3">Muscle</tissue>
    </source>
</reference>
<evidence type="ECO:0000313" key="3">
    <source>
        <dbReference type="EMBL" id="KAE8284597.1"/>
    </source>
</evidence>
<dbReference type="Proteomes" id="UP000424527">
    <property type="component" value="Unassembled WGS sequence"/>
</dbReference>
<dbReference type="PANTHER" id="PTHR31025">
    <property type="entry name" value="SI:CH211-196P9.1-RELATED"/>
    <property type="match status" value="1"/>
</dbReference>
<sequence length="552" mass="61922">MPPRYLQDYQAELYGRPPHQPQERAEPVSETPETALLRQEVAQLKGMVHDLMDRVQQYEQSYSEENSEEEQDEEAQQAPYGANYPLPIDKGPQCGKSKGNIAIDREISLSRYIGKENPCWCLDRGKKDDSSLSSGCSFDTDILSSPESSSSRSSAWPVLFQVPRFSYDTELQLDRANAAFKATGTLLNPDTKLKSAILNGLAEKIITYKVYLSDSEFENVAEALILKHPCLKEPGSVSGYSGWKTSLKYKLGNYRTKLRELGCPEVTVNALKQKPHGKCSPAYAVKKPKKAEVNYCPAYPTGETTQTLEMIRVALLSEVQKRNNDDKVAMMMDKTFALRREEVVREAPMIADFKTRWPALFHVQEVSSEFKRITTLHLQSKFFSELDAHSAILLKAYSKKGGVQGKKIKSIMVPITQTDSVDVRRECVLKGLCVYLNEDPEKLVKEYMTADESSGSTMAETVFGIFVMRHEGAEPGDAPEDVGIILEGVEVLNNLGSVPFAVAMLLALAYALNLSYPPELKYTFEALQKIIMELDESRLSRKVQALKTYLCR</sequence>
<gene>
    <name evidence="3" type="ORF">D5F01_LYC17932</name>
</gene>
<keyword evidence="4" id="KW-1185">Reference proteome</keyword>
<dbReference type="AlphaFoldDB" id="A0A6G0HZT5"/>
<evidence type="ECO:0000256" key="2">
    <source>
        <dbReference type="SAM" id="MobiDB-lite"/>
    </source>
</evidence>
<dbReference type="PANTHER" id="PTHR31025:SF27">
    <property type="entry name" value="SI:CH211-193K19.2-RELATED"/>
    <property type="match status" value="1"/>
</dbReference>
<comment type="caution">
    <text evidence="3">The sequence shown here is derived from an EMBL/GenBank/DDBJ whole genome shotgun (WGS) entry which is preliminary data.</text>
</comment>
<organism evidence="3 4">
    <name type="scientific">Larimichthys crocea</name>
    <name type="common">Large yellow croaker</name>
    <name type="synonym">Pseudosciaena crocea</name>
    <dbReference type="NCBI Taxonomy" id="215358"/>
    <lineage>
        <taxon>Eukaryota</taxon>
        <taxon>Metazoa</taxon>
        <taxon>Chordata</taxon>
        <taxon>Craniata</taxon>
        <taxon>Vertebrata</taxon>
        <taxon>Euteleostomi</taxon>
        <taxon>Actinopterygii</taxon>
        <taxon>Neopterygii</taxon>
        <taxon>Teleostei</taxon>
        <taxon>Neoteleostei</taxon>
        <taxon>Acanthomorphata</taxon>
        <taxon>Eupercaria</taxon>
        <taxon>Sciaenidae</taxon>
        <taxon>Larimichthys</taxon>
    </lineage>
</organism>
<name>A0A6G0HZT5_LARCR</name>
<protein>
    <recommendedName>
        <fullName evidence="5">Sterile alpha motif domain-containing protein 3</fullName>
    </recommendedName>
</protein>
<keyword evidence="1" id="KW-0175">Coiled coil</keyword>
<feature type="region of interest" description="Disordered" evidence="2">
    <location>
        <begin position="1"/>
        <end position="32"/>
    </location>
</feature>
<accession>A0A6G0HZT5</accession>